<dbReference type="Gramene" id="PNW78190">
    <property type="protein sequence ID" value="PNW78190"/>
    <property type="gene ID" value="CHLRE_09g386149v5"/>
</dbReference>
<reference evidence="1" key="2">
    <citation type="submission" date="2017-07" db="EMBL/GenBank/DDBJ databases">
        <title>WGS assembly of Chlamydomonas reinhardtii.</title>
        <authorList>
            <consortium name="Chlamydomonas Annotation Team"/>
            <consortium name="JGI Annotation Team"/>
            <person name="Merchant S.S."/>
            <person name="Prochnik S.E."/>
            <person name="Vallon O."/>
            <person name="Harris E.H."/>
            <person name="Karpowicz S.J."/>
            <person name="Witman G.B."/>
            <person name="Terry A."/>
            <person name="Salamov A."/>
            <person name="Fritz-Laylin L.K."/>
            <person name="Marechal-Drouard L."/>
            <person name="Marshall W.F."/>
            <person name="Qu L.H."/>
            <person name="Nelson D.R."/>
            <person name="Sanderfoot A.A."/>
            <person name="Spalding M.H."/>
            <person name="Kapitonov V.V."/>
            <person name="Ren Q."/>
            <person name="Ferris P."/>
            <person name="Lindquist E."/>
            <person name="Shapiro H."/>
            <person name="Lucas S.M."/>
            <person name="Grimwood J."/>
            <person name="Schmutz J."/>
            <person name="Grigoriev I.V."/>
            <person name="Rokhsar D.S."/>
        </authorList>
    </citation>
    <scope>NUCLEOTIDE SEQUENCE</scope>
    <source>
        <strain evidence="1">CC-503 cw92 mt+</strain>
    </source>
</reference>
<dbReference type="EMBL" id="CM008970">
    <property type="protein sequence ID" value="PNW78190.1"/>
    <property type="molecule type" value="Genomic_DNA"/>
</dbReference>
<name>A0A2K3DCD0_CHLRE</name>
<sequence length="85" mass="9456">MRVISSSMNHRPVVSGNARCGRYLAPSLSHSAWPGPPELLDLNRRGHGRGLQPEGGYWERRPAHRLLVIGRGALLWAGQRQAPRL</sequence>
<dbReference type="Gramene" id="PNW78191">
    <property type="protein sequence ID" value="PNW78191"/>
    <property type="gene ID" value="CHLRE_09g386149v5"/>
</dbReference>
<dbReference type="GeneID" id="66054553"/>
<organism evidence="1 2">
    <name type="scientific">Chlamydomonas reinhardtii</name>
    <name type="common">Chlamydomonas smithii</name>
    <dbReference type="NCBI Taxonomy" id="3055"/>
    <lineage>
        <taxon>Eukaryota</taxon>
        <taxon>Viridiplantae</taxon>
        <taxon>Chlorophyta</taxon>
        <taxon>core chlorophytes</taxon>
        <taxon>Chlorophyceae</taxon>
        <taxon>CS clade</taxon>
        <taxon>Chlamydomonadales</taxon>
        <taxon>Chlamydomonadaceae</taxon>
        <taxon>Chlamydomonas</taxon>
    </lineage>
</organism>
<keyword evidence="2" id="KW-1185">Reference proteome</keyword>
<dbReference type="KEGG" id="cre:CHLRE_09g386149v5"/>
<dbReference type="RefSeq" id="XP_042920680.1">
    <property type="nucleotide sequence ID" value="XM_043065384.1"/>
</dbReference>
<dbReference type="RefSeq" id="XP_042920681.1">
    <property type="nucleotide sequence ID" value="XM_043065383.1"/>
</dbReference>
<dbReference type="EMBL" id="CM008970">
    <property type="protein sequence ID" value="PNW78191.1"/>
    <property type="molecule type" value="Genomic_DNA"/>
</dbReference>
<evidence type="ECO:0000313" key="2">
    <source>
        <dbReference type="Proteomes" id="UP000006906"/>
    </source>
</evidence>
<dbReference type="AlphaFoldDB" id="A0A2K3DCD0"/>
<gene>
    <name evidence="1" type="ORF">CHLRE_09g386149v5</name>
</gene>
<proteinExistence type="predicted"/>
<reference evidence="1 2" key="1">
    <citation type="journal article" date="2007" name="Science">
        <title>The Chlamydomonas genome reveals the evolution of key animal and plant functions.</title>
        <authorList>
            <person name="Merchant S.S."/>
            <person name="Prochnik S.E."/>
            <person name="Vallon O."/>
            <person name="Harris E.H."/>
            <person name="Karpowicz S.J."/>
            <person name="Witman G.B."/>
            <person name="Terry A."/>
            <person name="Salamov A."/>
            <person name="Fritz-Laylin L.K."/>
            <person name="Marechal-Drouard L."/>
            <person name="Marshall W.F."/>
            <person name="Qu L.H."/>
            <person name="Nelson D.R."/>
            <person name="Sanderfoot A.A."/>
            <person name="Spalding M.H."/>
            <person name="Kapitonov V.V."/>
            <person name="Ren Q."/>
            <person name="Ferris P."/>
            <person name="Lindquist E."/>
            <person name="Shapiro H."/>
            <person name="Lucas S.M."/>
            <person name="Grimwood J."/>
            <person name="Schmutz J."/>
            <person name="Cardol P."/>
            <person name="Cerutti H."/>
            <person name="Chanfreau G."/>
            <person name="Chen C.L."/>
            <person name="Cognat V."/>
            <person name="Croft M.T."/>
            <person name="Dent R."/>
            <person name="Dutcher S."/>
            <person name="Fernandez E."/>
            <person name="Fukuzawa H."/>
            <person name="Gonzalez-Ballester D."/>
            <person name="Gonzalez-Halphen D."/>
            <person name="Hallmann A."/>
            <person name="Hanikenne M."/>
            <person name="Hippler M."/>
            <person name="Inwood W."/>
            <person name="Jabbari K."/>
            <person name="Kalanon M."/>
            <person name="Kuras R."/>
            <person name="Lefebvre P.A."/>
            <person name="Lemaire S.D."/>
            <person name="Lobanov A.V."/>
            <person name="Lohr M."/>
            <person name="Manuell A."/>
            <person name="Meier I."/>
            <person name="Mets L."/>
            <person name="Mittag M."/>
            <person name="Mittelmeier T."/>
            <person name="Moroney J.V."/>
            <person name="Moseley J."/>
            <person name="Napoli C."/>
            <person name="Nedelcu A.M."/>
            <person name="Niyogi K."/>
            <person name="Novoselov S.V."/>
            <person name="Paulsen I.T."/>
            <person name="Pazour G."/>
            <person name="Purton S."/>
            <person name="Ral J.P."/>
            <person name="Riano-Pachon D.M."/>
            <person name="Riekhof W."/>
            <person name="Rymarquis L."/>
            <person name="Schroda M."/>
            <person name="Stern D."/>
            <person name="Umen J."/>
            <person name="Willows R."/>
            <person name="Wilson N."/>
            <person name="Zimmer S.L."/>
            <person name="Allmer J."/>
            <person name="Balk J."/>
            <person name="Bisova K."/>
            <person name="Chen C.J."/>
            <person name="Elias M."/>
            <person name="Gendler K."/>
            <person name="Hauser C."/>
            <person name="Lamb M.R."/>
            <person name="Ledford H."/>
            <person name="Long J.C."/>
            <person name="Minagawa J."/>
            <person name="Page M.D."/>
            <person name="Pan J."/>
            <person name="Pootakham W."/>
            <person name="Roje S."/>
            <person name="Rose A."/>
            <person name="Stahlberg E."/>
            <person name="Terauchi A.M."/>
            <person name="Yang P."/>
            <person name="Ball S."/>
            <person name="Bowler C."/>
            <person name="Dieckmann C.L."/>
            <person name="Gladyshev V.N."/>
            <person name="Green P."/>
            <person name="Jorgensen R."/>
            <person name="Mayfield S."/>
            <person name="Mueller-Roeber B."/>
            <person name="Rajamani S."/>
            <person name="Sayre R.T."/>
            <person name="Brokstein P."/>
            <person name="Dubchak I."/>
            <person name="Goodstein D."/>
            <person name="Hornick L."/>
            <person name="Huang Y.W."/>
            <person name="Jhaveri J."/>
            <person name="Luo Y."/>
            <person name="Martinez D."/>
            <person name="Ngau W.C."/>
            <person name="Otillar B."/>
            <person name="Poliakov A."/>
            <person name="Porter A."/>
            <person name="Szajkowski L."/>
            <person name="Werner G."/>
            <person name="Zhou K."/>
            <person name="Grigoriev I.V."/>
            <person name="Rokhsar D.S."/>
            <person name="Grossman A.R."/>
        </authorList>
    </citation>
    <scope>NUCLEOTIDE SEQUENCE [LARGE SCALE GENOMIC DNA]</scope>
    <source>
        <strain evidence="2">CC-503</strain>
        <strain evidence="1">CC-503 cw92 mt+</strain>
    </source>
</reference>
<protein>
    <submittedName>
        <fullName evidence="1">Uncharacterized protein</fullName>
    </submittedName>
</protein>
<evidence type="ECO:0000313" key="1">
    <source>
        <dbReference type="EMBL" id="PNW78190.1"/>
    </source>
</evidence>
<dbReference type="Proteomes" id="UP000006906">
    <property type="component" value="Chromosome 9"/>
</dbReference>
<accession>A0A2K3DCD0</accession>